<reference evidence="9 10" key="1">
    <citation type="submission" date="2024-09" db="EMBL/GenBank/DDBJ databases">
        <authorList>
            <person name="Sun Q."/>
            <person name="Mori K."/>
        </authorList>
    </citation>
    <scope>NUCLEOTIDE SEQUENCE [LARGE SCALE GENOMIC DNA]</scope>
    <source>
        <strain evidence="9 10">NCAIM B.02610</strain>
    </source>
</reference>
<dbReference type="PANTHER" id="PTHR30269:SF37">
    <property type="entry name" value="MEMBRANE TRANSPORTER PROTEIN"/>
    <property type="match status" value="1"/>
</dbReference>
<dbReference type="Pfam" id="PF01925">
    <property type="entry name" value="TauE"/>
    <property type="match status" value="1"/>
</dbReference>
<evidence type="ECO:0000256" key="4">
    <source>
        <dbReference type="ARBA" id="ARBA00022475"/>
    </source>
</evidence>
<feature type="transmembrane region" description="Helical" evidence="8">
    <location>
        <begin position="44"/>
        <end position="63"/>
    </location>
</feature>
<keyword evidence="6 8" id="KW-1133">Transmembrane helix</keyword>
<feature type="transmembrane region" description="Helical" evidence="8">
    <location>
        <begin position="192"/>
        <end position="209"/>
    </location>
</feature>
<evidence type="ECO:0000256" key="7">
    <source>
        <dbReference type="ARBA" id="ARBA00023136"/>
    </source>
</evidence>
<comment type="caution">
    <text evidence="9">The sequence shown here is derived from an EMBL/GenBank/DDBJ whole genome shotgun (WGS) entry which is preliminary data.</text>
</comment>
<keyword evidence="10" id="KW-1185">Reference proteome</keyword>
<evidence type="ECO:0000256" key="1">
    <source>
        <dbReference type="ARBA" id="ARBA00004651"/>
    </source>
</evidence>
<evidence type="ECO:0000313" key="10">
    <source>
        <dbReference type="Proteomes" id="UP001589838"/>
    </source>
</evidence>
<name>A0ABV6K6W5_9BACI</name>
<dbReference type="InterPro" id="IPR052017">
    <property type="entry name" value="TSUP"/>
</dbReference>
<evidence type="ECO:0000256" key="2">
    <source>
        <dbReference type="ARBA" id="ARBA00009142"/>
    </source>
</evidence>
<sequence length="248" mass="26985">MLLELTIIFLVLLFGSFIQGVSGFGFGLIAMSFLPLLFTVKESTLLVVSLALVLSVSIALQLFKHIQWRTIIVILSAALIGRVGGFFILHYYGEQDILKVFLGVFLLAVVIYLFRSKPPKPDSKVNRTWLPVILGLGGGLVGGMFAVGGPFFVFYFLLLYHDNKYAYSANLQVTFVLTALITVTLHGVNGDFSLGFLGYFLVGLVSVLIGSRIGVRFFAKLSQANIKKLAAIVVAIAATNLMVTALLL</sequence>
<feature type="transmembrane region" description="Helical" evidence="8">
    <location>
        <begin position="165"/>
        <end position="185"/>
    </location>
</feature>
<protein>
    <recommendedName>
        <fullName evidence="8">Probable membrane transporter protein</fullName>
    </recommendedName>
</protein>
<keyword evidence="3" id="KW-0813">Transport</keyword>
<keyword evidence="5 8" id="KW-0812">Transmembrane</keyword>
<feature type="transmembrane region" description="Helical" evidence="8">
    <location>
        <begin position="229"/>
        <end position="247"/>
    </location>
</feature>
<evidence type="ECO:0000256" key="5">
    <source>
        <dbReference type="ARBA" id="ARBA00022692"/>
    </source>
</evidence>
<comment type="similarity">
    <text evidence="2 8">Belongs to the 4-toluene sulfonate uptake permease (TSUP) (TC 2.A.102) family.</text>
</comment>
<feature type="transmembrane region" description="Helical" evidence="8">
    <location>
        <begin position="97"/>
        <end position="114"/>
    </location>
</feature>
<feature type="transmembrane region" description="Helical" evidence="8">
    <location>
        <begin position="7"/>
        <end position="38"/>
    </location>
</feature>
<accession>A0ABV6K6W5</accession>
<organism evidence="9 10">
    <name type="scientific">Halalkalibacter kiskunsagensis</name>
    <dbReference type="NCBI Taxonomy" id="1548599"/>
    <lineage>
        <taxon>Bacteria</taxon>
        <taxon>Bacillati</taxon>
        <taxon>Bacillota</taxon>
        <taxon>Bacilli</taxon>
        <taxon>Bacillales</taxon>
        <taxon>Bacillaceae</taxon>
        <taxon>Halalkalibacter</taxon>
    </lineage>
</organism>
<dbReference type="InterPro" id="IPR002781">
    <property type="entry name" value="TM_pro_TauE-like"/>
</dbReference>
<keyword evidence="4 8" id="KW-1003">Cell membrane</keyword>
<evidence type="ECO:0000256" key="8">
    <source>
        <dbReference type="RuleBase" id="RU363041"/>
    </source>
</evidence>
<dbReference type="PANTHER" id="PTHR30269">
    <property type="entry name" value="TRANSMEMBRANE PROTEIN YFCA"/>
    <property type="match status" value="1"/>
</dbReference>
<dbReference type="RefSeq" id="WP_335958192.1">
    <property type="nucleotide sequence ID" value="NZ_JAXBLX010000001.1"/>
</dbReference>
<keyword evidence="7 8" id="KW-0472">Membrane</keyword>
<gene>
    <name evidence="9" type="ORF">ACFFHM_00335</name>
</gene>
<feature type="transmembrane region" description="Helical" evidence="8">
    <location>
        <begin position="134"/>
        <end position="159"/>
    </location>
</feature>
<evidence type="ECO:0000256" key="6">
    <source>
        <dbReference type="ARBA" id="ARBA00022989"/>
    </source>
</evidence>
<dbReference type="Proteomes" id="UP001589838">
    <property type="component" value="Unassembled WGS sequence"/>
</dbReference>
<dbReference type="EMBL" id="JBHLUX010000001">
    <property type="protein sequence ID" value="MFC0469050.1"/>
    <property type="molecule type" value="Genomic_DNA"/>
</dbReference>
<evidence type="ECO:0000313" key="9">
    <source>
        <dbReference type="EMBL" id="MFC0469050.1"/>
    </source>
</evidence>
<feature type="transmembrane region" description="Helical" evidence="8">
    <location>
        <begin position="70"/>
        <end position="91"/>
    </location>
</feature>
<comment type="subcellular location">
    <subcellularLocation>
        <location evidence="1 8">Cell membrane</location>
        <topology evidence="1 8">Multi-pass membrane protein</topology>
    </subcellularLocation>
</comment>
<evidence type="ECO:0000256" key="3">
    <source>
        <dbReference type="ARBA" id="ARBA00022448"/>
    </source>
</evidence>
<proteinExistence type="inferred from homology"/>